<protein>
    <submittedName>
        <fullName evidence="2">Uncharacterized protein</fullName>
    </submittedName>
</protein>
<dbReference type="HOGENOM" id="CLU_3371027_0_0_1"/>
<dbReference type="InParanoid" id="K2RRE0"/>
<name>K2RRE0_MACPH</name>
<evidence type="ECO:0000256" key="1">
    <source>
        <dbReference type="SAM" id="MobiDB-lite"/>
    </source>
</evidence>
<comment type="caution">
    <text evidence="2">The sequence shown here is derived from an EMBL/GenBank/DDBJ whole genome shotgun (WGS) entry which is preliminary data.</text>
</comment>
<evidence type="ECO:0000313" key="3">
    <source>
        <dbReference type="Proteomes" id="UP000007129"/>
    </source>
</evidence>
<organism evidence="2 3">
    <name type="scientific">Macrophomina phaseolina (strain MS6)</name>
    <name type="common">Charcoal rot fungus</name>
    <dbReference type="NCBI Taxonomy" id="1126212"/>
    <lineage>
        <taxon>Eukaryota</taxon>
        <taxon>Fungi</taxon>
        <taxon>Dikarya</taxon>
        <taxon>Ascomycota</taxon>
        <taxon>Pezizomycotina</taxon>
        <taxon>Dothideomycetes</taxon>
        <taxon>Dothideomycetes incertae sedis</taxon>
        <taxon>Botryosphaeriales</taxon>
        <taxon>Botryosphaeriaceae</taxon>
        <taxon>Macrophomina</taxon>
    </lineage>
</organism>
<sequence>KAEKSLWLLSKKTSSPNTISDAKKTRAPSIRSLAR</sequence>
<proteinExistence type="predicted"/>
<dbReference type="AlphaFoldDB" id="K2RRE0"/>
<feature type="region of interest" description="Disordered" evidence="1">
    <location>
        <begin position="1"/>
        <end position="35"/>
    </location>
</feature>
<dbReference type="VEuPathDB" id="FungiDB:MPH_07476"/>
<dbReference type="EMBL" id="AHHD01000303">
    <property type="protein sequence ID" value="EKG15327.1"/>
    <property type="molecule type" value="Genomic_DNA"/>
</dbReference>
<reference evidence="2 3" key="1">
    <citation type="journal article" date="2012" name="BMC Genomics">
        <title>Tools to kill: Genome of one of the most destructive plant pathogenic fungi Macrophomina phaseolina.</title>
        <authorList>
            <person name="Islam M.S."/>
            <person name="Haque M.S."/>
            <person name="Islam M.M."/>
            <person name="Emdad E.M."/>
            <person name="Halim A."/>
            <person name="Hossen Q.M.M."/>
            <person name="Hossain M.Z."/>
            <person name="Ahmed B."/>
            <person name="Rahim S."/>
            <person name="Rahman M.S."/>
            <person name="Alam M.M."/>
            <person name="Hou S."/>
            <person name="Wan X."/>
            <person name="Saito J.A."/>
            <person name="Alam M."/>
        </authorList>
    </citation>
    <scope>NUCLEOTIDE SEQUENCE [LARGE SCALE GENOMIC DNA]</scope>
    <source>
        <strain evidence="2 3">MS6</strain>
    </source>
</reference>
<dbReference type="Proteomes" id="UP000007129">
    <property type="component" value="Unassembled WGS sequence"/>
</dbReference>
<feature type="non-terminal residue" evidence="2">
    <location>
        <position position="1"/>
    </location>
</feature>
<evidence type="ECO:0000313" key="2">
    <source>
        <dbReference type="EMBL" id="EKG15327.1"/>
    </source>
</evidence>
<gene>
    <name evidence="2" type="ORF">MPH_07476</name>
</gene>
<feature type="compositionally biased region" description="Low complexity" evidence="1">
    <location>
        <begin position="1"/>
        <end position="15"/>
    </location>
</feature>
<accession>K2RRE0</accession>